<accession>A0A2P6N581</accession>
<dbReference type="EMBL" id="MDYQ01000197">
    <property type="protein sequence ID" value="PRP79102.1"/>
    <property type="molecule type" value="Genomic_DNA"/>
</dbReference>
<evidence type="ECO:0000313" key="13">
    <source>
        <dbReference type="EMBL" id="PRP79102.1"/>
    </source>
</evidence>
<dbReference type="InterPro" id="IPR046338">
    <property type="entry name" value="GAIN_dom_sf"/>
</dbReference>
<dbReference type="PANTHER" id="PTHR48010">
    <property type="entry name" value="OS05G0588300 PROTEIN"/>
    <property type="match status" value="1"/>
</dbReference>
<dbReference type="InterPro" id="IPR011009">
    <property type="entry name" value="Kinase-like_dom_sf"/>
</dbReference>
<dbReference type="InterPro" id="IPR000719">
    <property type="entry name" value="Prot_kinase_dom"/>
</dbReference>
<evidence type="ECO:0000256" key="5">
    <source>
        <dbReference type="ARBA" id="ARBA00022989"/>
    </source>
</evidence>
<dbReference type="SUPFAM" id="SSF52058">
    <property type="entry name" value="L domain-like"/>
    <property type="match status" value="1"/>
</dbReference>
<dbReference type="InterPro" id="IPR001611">
    <property type="entry name" value="Leu-rich_rpt"/>
</dbReference>
<evidence type="ECO:0000259" key="11">
    <source>
        <dbReference type="PROSITE" id="PS50011"/>
    </source>
</evidence>
<dbReference type="GO" id="GO:0004672">
    <property type="term" value="F:protein kinase activity"/>
    <property type="evidence" value="ECO:0007669"/>
    <property type="project" value="InterPro"/>
</dbReference>
<dbReference type="InterPro" id="IPR057244">
    <property type="entry name" value="GAIN_B"/>
</dbReference>
<dbReference type="AlphaFoldDB" id="A0A2P6N581"/>
<evidence type="ECO:0000256" key="8">
    <source>
        <dbReference type="SAM" id="MobiDB-lite"/>
    </source>
</evidence>
<evidence type="ECO:0000256" key="10">
    <source>
        <dbReference type="SAM" id="SignalP"/>
    </source>
</evidence>
<feature type="transmembrane region" description="Helical" evidence="9">
    <location>
        <begin position="596"/>
        <end position="620"/>
    </location>
</feature>
<dbReference type="OrthoDB" id="26095at2759"/>
<dbReference type="GO" id="GO:0016020">
    <property type="term" value="C:membrane"/>
    <property type="evidence" value="ECO:0007669"/>
    <property type="project" value="UniProtKB-SubCell"/>
</dbReference>
<dbReference type="InterPro" id="IPR032675">
    <property type="entry name" value="LRR_dom_sf"/>
</dbReference>
<sequence>MSVRNEHVHLLIACYVSLLLVQCEATDLAVTMQQMWKTLGGPSPYWSGTDICNADDFIGVTCNGFTGPTSINLSSIQLSGQIPSNIGVLTNLTSLIISNTHLNGSIPSSIGDLSSLNVLQLYNLSLSGVIPPSIGNLTSLTSLSLSYNFIEGNITSALSQLSLLTELSLDHNRLSGIIPNDLVNLRSLEYFHLEDNLIGGPLPSWLGELTQLIDVNLVNNRLTGPIPPSIGNLTQLVHLSLSQNQLNGSLPPQMARLTRLAHLFIGQNNITGPFPSFLQNLTLLEDVYLGDNFLTGQIPAGVINLPLLRLFDVSSNFLGGAVSARDSNLNALSNLFLGSNSFTSVGYIAVTAVCDLSDNRLPCYPPLKVPSICSLNYLPCGSTDILGLYNNMTTLTTGDAEVIFKSGAVDPIQTVEVISAVALALSRNTSASFEYKTSEISLTFQTYNLTLNDTIHGSITDSNISVILPLSTIITGQVHLLLSSLSFNPFASIVDQIIYSPVVGVSVYSNGRKVQVSGVREGINISMGTIGVLPPGHKSSWSREGCNIVVDGDVIICQSTHLTNFSIGVSRIETPTTIRLIDATSVDESPQGNKKLIIIIIASCAGGVMLLLLLTVIVYLSRRRAPSEIPIGLEKEEKNGGTLEWMEKIHDGEYSQVWRAIHNGTTTVAAKKVQEKDVRKLMQEALRLKSFHHPKIVLYLGQNLSERWMAIEWMHNGSLFSYSQSHPIQRHVQTIMTQVVQGMLYLSDQNIVHTQLTPHHILLRVTDDTVEVKVSGLSESVADGAKHNKKPEEHTAPEVIRYGRQYIQSDVWSFGLVLTFIMNGGPHEQKEKMRDLTVKVLIHDCTEEEMTSRTTFAQIAQKLKGREECKERESSIIVQETHDNEDPYSVDALLRGQKIRVQIIMHKVNLRLKTRSCNYIKKYKNRTREISIIGASAIAIHHETNNINISHSQSHRTPVKLPLQIKREMIDGGWRRRGGSSYTLENRSLDLAEFGAKIENFWVLQRVLRVHIGRSNGGVVKPSLLFECLAFALSGSSPAENPSFLLLRRKLGGAKRETPTAHAEKSDGLDSSDLRG</sequence>
<feature type="domain" description="Protein kinase" evidence="11">
    <location>
        <begin position="643"/>
        <end position="889"/>
    </location>
</feature>
<organism evidence="13 14">
    <name type="scientific">Planoprotostelium fungivorum</name>
    <dbReference type="NCBI Taxonomy" id="1890364"/>
    <lineage>
        <taxon>Eukaryota</taxon>
        <taxon>Amoebozoa</taxon>
        <taxon>Evosea</taxon>
        <taxon>Variosea</taxon>
        <taxon>Cavosteliida</taxon>
        <taxon>Cavosteliaceae</taxon>
        <taxon>Planoprotostelium</taxon>
    </lineage>
</organism>
<dbReference type="Pfam" id="PF01825">
    <property type="entry name" value="GPS"/>
    <property type="match status" value="1"/>
</dbReference>
<name>A0A2P6N581_9EUKA</name>
<reference evidence="13 14" key="1">
    <citation type="journal article" date="2018" name="Genome Biol. Evol.">
        <title>Multiple Roots of Fruiting Body Formation in Amoebozoa.</title>
        <authorList>
            <person name="Hillmann F."/>
            <person name="Forbes G."/>
            <person name="Novohradska S."/>
            <person name="Ferling I."/>
            <person name="Riege K."/>
            <person name="Groth M."/>
            <person name="Westermann M."/>
            <person name="Marz M."/>
            <person name="Spaller T."/>
            <person name="Winckler T."/>
            <person name="Schaap P."/>
            <person name="Glockner G."/>
        </authorList>
    </citation>
    <scope>NUCLEOTIDE SEQUENCE [LARGE SCALE GENOMIC DNA]</scope>
    <source>
        <strain evidence="13 14">Jena</strain>
    </source>
</reference>
<dbReference type="SMART" id="SM00369">
    <property type="entry name" value="LRR_TYP"/>
    <property type="match status" value="6"/>
</dbReference>
<evidence type="ECO:0000256" key="2">
    <source>
        <dbReference type="ARBA" id="ARBA00022614"/>
    </source>
</evidence>
<dbReference type="InterPro" id="IPR001245">
    <property type="entry name" value="Ser-Thr/Tyr_kinase_cat_dom"/>
</dbReference>
<proteinExistence type="predicted"/>
<evidence type="ECO:0000256" key="9">
    <source>
        <dbReference type="SAM" id="Phobius"/>
    </source>
</evidence>
<gene>
    <name evidence="13" type="ORF">PROFUN_13164</name>
</gene>
<feature type="signal peptide" evidence="10">
    <location>
        <begin position="1"/>
        <end position="25"/>
    </location>
</feature>
<keyword evidence="3 9" id="KW-0812">Transmembrane</keyword>
<dbReference type="SUPFAM" id="SSF56112">
    <property type="entry name" value="Protein kinase-like (PK-like)"/>
    <property type="match status" value="1"/>
</dbReference>
<dbReference type="Pfam" id="PF00560">
    <property type="entry name" value="LRR_1"/>
    <property type="match status" value="4"/>
</dbReference>
<comment type="caution">
    <text evidence="13">The sequence shown here is derived from an EMBL/GenBank/DDBJ whole genome shotgun (WGS) entry which is preliminary data.</text>
</comment>
<dbReference type="PANTHER" id="PTHR48010:SF5">
    <property type="entry name" value="PROTEIN TOO MANY MOUTHS"/>
    <property type="match status" value="1"/>
</dbReference>
<evidence type="ECO:0000259" key="12">
    <source>
        <dbReference type="PROSITE" id="PS50221"/>
    </source>
</evidence>
<keyword evidence="4" id="KW-0677">Repeat</keyword>
<dbReference type="Pfam" id="PF07714">
    <property type="entry name" value="PK_Tyr_Ser-Thr"/>
    <property type="match status" value="1"/>
</dbReference>
<keyword evidence="6 9" id="KW-0472">Membrane</keyword>
<feature type="chain" id="PRO_5015127586" evidence="10">
    <location>
        <begin position="26"/>
        <end position="1076"/>
    </location>
</feature>
<keyword evidence="5 9" id="KW-1133">Transmembrane helix</keyword>
<dbReference type="Gene3D" id="3.80.10.10">
    <property type="entry name" value="Ribonuclease Inhibitor"/>
    <property type="match status" value="2"/>
</dbReference>
<evidence type="ECO:0000256" key="3">
    <source>
        <dbReference type="ARBA" id="ARBA00022692"/>
    </source>
</evidence>
<evidence type="ECO:0000313" key="14">
    <source>
        <dbReference type="Proteomes" id="UP000241769"/>
    </source>
</evidence>
<evidence type="ECO:0000256" key="4">
    <source>
        <dbReference type="ARBA" id="ARBA00022737"/>
    </source>
</evidence>
<keyword evidence="14" id="KW-1185">Reference proteome</keyword>
<feature type="domain" description="GAIN-B" evidence="12">
    <location>
        <begin position="440"/>
        <end position="575"/>
    </location>
</feature>
<evidence type="ECO:0000256" key="1">
    <source>
        <dbReference type="ARBA" id="ARBA00004370"/>
    </source>
</evidence>
<dbReference type="InterPro" id="IPR050994">
    <property type="entry name" value="At_inactive_RLKs"/>
</dbReference>
<dbReference type="InParanoid" id="A0A2P6N581"/>
<dbReference type="FunFam" id="3.80.10.10:FF:000383">
    <property type="entry name" value="Leucine-rich repeat receptor protein kinase EMS1"/>
    <property type="match status" value="2"/>
</dbReference>
<dbReference type="Gene3D" id="1.10.510.10">
    <property type="entry name" value="Transferase(Phosphotransferase) domain 1"/>
    <property type="match status" value="1"/>
</dbReference>
<keyword evidence="2" id="KW-0433">Leucine-rich repeat</keyword>
<dbReference type="GO" id="GO:0005524">
    <property type="term" value="F:ATP binding"/>
    <property type="evidence" value="ECO:0007669"/>
    <property type="project" value="InterPro"/>
</dbReference>
<dbReference type="PROSITE" id="PS50011">
    <property type="entry name" value="PROTEIN_KINASE_DOM"/>
    <property type="match status" value="1"/>
</dbReference>
<dbReference type="InterPro" id="IPR003591">
    <property type="entry name" value="Leu-rich_rpt_typical-subtyp"/>
</dbReference>
<dbReference type="InterPro" id="IPR000203">
    <property type="entry name" value="GPS"/>
</dbReference>
<comment type="subcellular location">
    <subcellularLocation>
        <location evidence="1">Membrane</location>
    </subcellularLocation>
</comment>
<protein>
    <submittedName>
        <fullName evidence="13">Uncharacterized protein</fullName>
    </submittedName>
</protein>
<dbReference type="Proteomes" id="UP000241769">
    <property type="component" value="Unassembled WGS sequence"/>
</dbReference>
<dbReference type="PROSITE" id="PS50221">
    <property type="entry name" value="GAIN_B"/>
    <property type="match status" value="1"/>
</dbReference>
<evidence type="ECO:0000256" key="6">
    <source>
        <dbReference type="ARBA" id="ARBA00023136"/>
    </source>
</evidence>
<feature type="region of interest" description="Disordered" evidence="8">
    <location>
        <begin position="1054"/>
        <end position="1076"/>
    </location>
</feature>
<evidence type="ECO:0000256" key="7">
    <source>
        <dbReference type="ARBA" id="ARBA00023157"/>
    </source>
</evidence>
<keyword evidence="7" id="KW-1015">Disulfide bond</keyword>
<dbReference type="Gene3D" id="2.60.220.50">
    <property type="match status" value="1"/>
</dbReference>
<keyword evidence="10" id="KW-0732">Signal</keyword>